<accession>A0A814QV95</accession>
<feature type="compositionally biased region" description="Low complexity" evidence="1">
    <location>
        <begin position="198"/>
        <end position="207"/>
    </location>
</feature>
<name>A0A814QV95_9BILA</name>
<feature type="region of interest" description="Disordered" evidence="1">
    <location>
        <begin position="501"/>
        <end position="604"/>
    </location>
</feature>
<dbReference type="AlphaFoldDB" id="A0A814QV95"/>
<feature type="region of interest" description="Disordered" evidence="1">
    <location>
        <begin position="266"/>
        <end position="288"/>
    </location>
</feature>
<feature type="compositionally biased region" description="Low complexity" evidence="1">
    <location>
        <begin position="267"/>
        <end position="285"/>
    </location>
</feature>
<dbReference type="OrthoDB" id="10048604at2759"/>
<sequence>MDEGAGVTGRRSSTLPTFINKQNIAALLGLCMTVRICSHRRLLLPMQSDVLNEQQQQLSNDIDCPSSLSTTTATTLIYSGLKLHPKPLVPTISMPGVASPLSIVKKLSLPDSHLDNSNNNIRHTSSSSNSSTTTTTTTPSSIRLVTPTGKSSPPTNLQFQLTDKSSTNGGFSTSKTYILNPQPSSTTTVNKQQILPNSTSSSSSTSSLVTLIPPGTTSPKIQTLNSVTISSTNDMSTTTTDKSSSTNSNQSVFLSKNRVTLVQPLISNSTSSSSSTTTTTNSSNNVTPKLVIQQNTNPSTTNNSFWQQQQPQATKIFSIPQSSILPTAKMLSRPVQLIPTSISSSEHHHLHHHHPHITHVQTVKTEKPDSYPISMHFGLSSPTTTENPLTPLNVQVPHQHSYSTKNFDSSGHPPYIHMQLLPPISNSESINSTQQPVQFTLPATTHLYSSTSSSVLISTTQRSMDHNNNHQSTTTITTPIIREMHTDEKLNDSTIIKNLHHNKISTKNRTRLPLQPSTQQTTPTTTSIIPPSSSSITTTTIRQPKRHKLIDNEQISSDEPPNKISHYEQLDSTSSKKLSNSRNRPLSKFSIENTTPQTSSSITIDTSGITKKRNSAETANAAILSRKRRVITKLNHELISNENIKQESSSSSSDITIDQIDDELLRRLSQDFVYIDKQTGIRWIGTKSRPKPMSTLVSRFSWKPKINHYEKYSDIIRTNPKRTVPVKSVDTIRKKLTEPWTSWRIDRLTTYLSDLTQDEQMTQNQLSDMTQLLDIDDQSIRTTVEDLIEANIQRHRCFCDQLSQISNLLVNLLDHGNTLRDICSMSKPSTTKRTKER</sequence>
<comment type="caution">
    <text evidence="2">The sequence shown here is derived from an EMBL/GenBank/DDBJ whole genome shotgun (WGS) entry which is preliminary data.</text>
</comment>
<feature type="compositionally biased region" description="Low complexity" evidence="1">
    <location>
        <begin position="228"/>
        <end position="249"/>
    </location>
</feature>
<dbReference type="Proteomes" id="UP000663891">
    <property type="component" value="Unassembled WGS sequence"/>
</dbReference>
<gene>
    <name evidence="2" type="ORF">VCS650_LOCUS21388</name>
</gene>
<organism evidence="2 3">
    <name type="scientific">Adineta steineri</name>
    <dbReference type="NCBI Taxonomy" id="433720"/>
    <lineage>
        <taxon>Eukaryota</taxon>
        <taxon>Metazoa</taxon>
        <taxon>Spiralia</taxon>
        <taxon>Gnathifera</taxon>
        <taxon>Rotifera</taxon>
        <taxon>Eurotatoria</taxon>
        <taxon>Bdelloidea</taxon>
        <taxon>Adinetida</taxon>
        <taxon>Adinetidae</taxon>
        <taxon>Adineta</taxon>
    </lineage>
</organism>
<evidence type="ECO:0000256" key="1">
    <source>
        <dbReference type="SAM" id="MobiDB-lite"/>
    </source>
</evidence>
<evidence type="ECO:0000313" key="3">
    <source>
        <dbReference type="Proteomes" id="UP000663891"/>
    </source>
</evidence>
<feature type="compositionally biased region" description="Low complexity" evidence="1">
    <location>
        <begin position="511"/>
        <end position="542"/>
    </location>
</feature>
<feature type="compositionally biased region" description="Polar residues" evidence="1">
    <location>
        <begin position="148"/>
        <end position="197"/>
    </location>
</feature>
<evidence type="ECO:0000313" key="2">
    <source>
        <dbReference type="EMBL" id="CAF1124656.1"/>
    </source>
</evidence>
<dbReference type="EMBL" id="CAJNON010000229">
    <property type="protein sequence ID" value="CAF1124656.1"/>
    <property type="molecule type" value="Genomic_DNA"/>
</dbReference>
<feature type="compositionally biased region" description="Basic residues" evidence="1">
    <location>
        <begin position="501"/>
        <end position="510"/>
    </location>
</feature>
<feature type="compositionally biased region" description="Low complexity" evidence="1">
    <location>
        <begin position="594"/>
        <end position="604"/>
    </location>
</feature>
<feature type="compositionally biased region" description="Polar residues" evidence="1">
    <location>
        <begin position="570"/>
        <end position="584"/>
    </location>
</feature>
<reference evidence="2" key="1">
    <citation type="submission" date="2021-02" db="EMBL/GenBank/DDBJ databases">
        <authorList>
            <person name="Nowell W R."/>
        </authorList>
    </citation>
    <scope>NUCLEOTIDE SEQUENCE</scope>
</reference>
<feature type="compositionally biased region" description="Low complexity" evidence="1">
    <location>
        <begin position="124"/>
        <end position="141"/>
    </location>
</feature>
<feature type="region of interest" description="Disordered" evidence="1">
    <location>
        <begin position="114"/>
        <end position="251"/>
    </location>
</feature>
<proteinExistence type="predicted"/>
<protein>
    <submittedName>
        <fullName evidence="2">Uncharacterized protein</fullName>
    </submittedName>
</protein>
<feature type="compositionally biased region" description="Polar residues" evidence="1">
    <location>
        <begin position="215"/>
        <end position="227"/>
    </location>
</feature>